<dbReference type="SUPFAM" id="SSF53335">
    <property type="entry name" value="S-adenosyl-L-methionine-dependent methyltransferases"/>
    <property type="match status" value="1"/>
</dbReference>
<evidence type="ECO:0000256" key="4">
    <source>
        <dbReference type="ARBA" id="ARBA00022691"/>
    </source>
</evidence>
<keyword evidence="10" id="KW-1185">Reference proteome</keyword>
<dbReference type="Gene3D" id="3.90.120.10">
    <property type="entry name" value="DNA Methylase, subunit A, domain 2"/>
    <property type="match status" value="1"/>
</dbReference>
<dbReference type="Pfam" id="PF00145">
    <property type="entry name" value="DNA_methylase"/>
    <property type="match status" value="1"/>
</dbReference>
<dbReference type="GO" id="GO:0032259">
    <property type="term" value="P:methylation"/>
    <property type="evidence" value="ECO:0007669"/>
    <property type="project" value="UniProtKB-KW"/>
</dbReference>
<keyword evidence="4 6" id="KW-0949">S-adenosyl-L-methionine</keyword>
<keyword evidence="3 6" id="KW-0808">Transferase</keyword>
<organism evidence="9 10">
    <name type="scientific">Saccharothrix syringae</name>
    <name type="common">Nocardiopsis syringae</name>
    <dbReference type="NCBI Taxonomy" id="103733"/>
    <lineage>
        <taxon>Bacteria</taxon>
        <taxon>Bacillati</taxon>
        <taxon>Actinomycetota</taxon>
        <taxon>Actinomycetes</taxon>
        <taxon>Pseudonocardiales</taxon>
        <taxon>Pseudonocardiaceae</taxon>
        <taxon>Saccharothrix</taxon>
    </lineage>
</organism>
<dbReference type="PRINTS" id="PR00105">
    <property type="entry name" value="C5METTRFRASE"/>
</dbReference>
<gene>
    <name evidence="9" type="ORF">EKG83_05280</name>
</gene>
<dbReference type="NCBIfam" id="TIGR00675">
    <property type="entry name" value="dcm"/>
    <property type="match status" value="1"/>
</dbReference>
<evidence type="ECO:0000256" key="7">
    <source>
        <dbReference type="RuleBase" id="RU000416"/>
    </source>
</evidence>
<dbReference type="Gene3D" id="3.40.50.150">
    <property type="entry name" value="Vaccinia Virus protein VP39"/>
    <property type="match status" value="1"/>
</dbReference>
<evidence type="ECO:0000313" key="9">
    <source>
        <dbReference type="EMBL" id="QFZ16955.1"/>
    </source>
</evidence>
<name>A0A5Q0GTF2_SACSY</name>
<protein>
    <recommendedName>
        <fullName evidence="1">DNA (cytosine-5-)-methyltransferase</fullName>
        <ecNumber evidence="1">2.1.1.37</ecNumber>
    </recommendedName>
</protein>
<dbReference type="InterPro" id="IPR029063">
    <property type="entry name" value="SAM-dependent_MTases_sf"/>
</dbReference>
<dbReference type="RefSeq" id="WP_084716265.1">
    <property type="nucleotide sequence ID" value="NZ_CP034550.1"/>
</dbReference>
<reference evidence="10" key="1">
    <citation type="journal article" date="2021" name="Curr. Microbiol.">
        <title>Complete genome of nocamycin-producing strain Saccharothrix syringae NRRL B-16468 reveals the biosynthetic potential for secondary metabolites.</title>
        <authorList>
            <person name="Mo X."/>
            <person name="Yang S."/>
        </authorList>
    </citation>
    <scope>NUCLEOTIDE SEQUENCE [LARGE SCALE GENOMIC DNA]</scope>
    <source>
        <strain evidence="10">ATCC 51364 / DSM 43886 / JCM 6844 / KCTC 9398 / NBRC 14523 / NRRL B-16468 / INA 2240</strain>
    </source>
</reference>
<dbReference type="REBASE" id="345489">
    <property type="entry name" value="M.Ssy16468ORF5280P"/>
</dbReference>
<sequence length="384" mass="42336">MAVRPPKISAVDLFCGVGGLSYGLRESGIHIAAGVDLDPACAYPFSTNLRAPFHQRDICDLEAGELAAMWPDDTRIRVLAGCAPCQPFSSYRRGVDTSQERQWPLVDEVRRLIEATMPEIVTMENVPRIGSASIFKGFVTQLRALGYHVDFKSCHCPAYGVPQHRRRLVLLASLLGEITVPKGTLSSSEYVTVRQAIYDLPPVAHGQTHPHDRLHKSRALSEKNFERIQKSKPGGTWEDWPEDLRAPCHRKESGSTFRNVYARMVWDEPSPTITTMSYNFGTGRFGHPDQDRALTLREAANLQSFPPDYEFVAPSDPVQFSSLGRLIGNAVPPQLARAVGTAIVDHVKITNRSTKANSSRRTGRKGTKSASRSSATDGSIPLST</sequence>
<dbReference type="InterPro" id="IPR001525">
    <property type="entry name" value="C5_MeTfrase"/>
</dbReference>
<dbReference type="PROSITE" id="PS51679">
    <property type="entry name" value="SAM_MT_C5"/>
    <property type="match status" value="1"/>
</dbReference>
<dbReference type="PANTHER" id="PTHR10629">
    <property type="entry name" value="CYTOSINE-SPECIFIC METHYLTRANSFERASE"/>
    <property type="match status" value="1"/>
</dbReference>
<dbReference type="InterPro" id="IPR031303">
    <property type="entry name" value="C5_meth_CS"/>
</dbReference>
<evidence type="ECO:0000256" key="8">
    <source>
        <dbReference type="SAM" id="MobiDB-lite"/>
    </source>
</evidence>
<dbReference type="OrthoDB" id="9813719at2"/>
<dbReference type="GO" id="GO:0044027">
    <property type="term" value="P:negative regulation of gene expression via chromosomal CpG island methylation"/>
    <property type="evidence" value="ECO:0007669"/>
    <property type="project" value="TreeGrafter"/>
</dbReference>
<dbReference type="InterPro" id="IPR050390">
    <property type="entry name" value="C5-Methyltransferase"/>
</dbReference>
<evidence type="ECO:0000256" key="6">
    <source>
        <dbReference type="PROSITE-ProRule" id="PRU01016"/>
    </source>
</evidence>
<keyword evidence="2 6" id="KW-0489">Methyltransferase</keyword>
<feature type="compositionally biased region" description="Polar residues" evidence="8">
    <location>
        <begin position="351"/>
        <end position="360"/>
    </location>
</feature>
<evidence type="ECO:0000256" key="1">
    <source>
        <dbReference type="ARBA" id="ARBA00011975"/>
    </source>
</evidence>
<dbReference type="AlphaFoldDB" id="A0A5Q0GTF2"/>
<feature type="active site" evidence="6">
    <location>
        <position position="85"/>
    </location>
</feature>
<comment type="similarity">
    <text evidence="6 7">Belongs to the class I-like SAM-binding methyltransferase superfamily. C5-methyltransferase family.</text>
</comment>
<dbReference type="PROSITE" id="PS00095">
    <property type="entry name" value="C5_MTASE_2"/>
    <property type="match status" value="1"/>
</dbReference>
<dbReference type="GO" id="GO:0003677">
    <property type="term" value="F:DNA binding"/>
    <property type="evidence" value="ECO:0007669"/>
    <property type="project" value="TreeGrafter"/>
</dbReference>
<dbReference type="KEGG" id="ssyi:EKG83_05280"/>
<dbReference type="EMBL" id="CP034550">
    <property type="protein sequence ID" value="QFZ16955.1"/>
    <property type="molecule type" value="Genomic_DNA"/>
</dbReference>
<dbReference type="Proteomes" id="UP000325787">
    <property type="component" value="Chromosome"/>
</dbReference>
<feature type="region of interest" description="Disordered" evidence="8">
    <location>
        <begin position="351"/>
        <end position="384"/>
    </location>
</feature>
<dbReference type="GO" id="GO:0003886">
    <property type="term" value="F:DNA (cytosine-5-)-methyltransferase activity"/>
    <property type="evidence" value="ECO:0007669"/>
    <property type="project" value="UniProtKB-EC"/>
</dbReference>
<accession>A0A5Q0GTF2</accession>
<dbReference type="GO" id="GO:0009307">
    <property type="term" value="P:DNA restriction-modification system"/>
    <property type="evidence" value="ECO:0007669"/>
    <property type="project" value="UniProtKB-KW"/>
</dbReference>
<dbReference type="PANTHER" id="PTHR10629:SF52">
    <property type="entry name" value="DNA (CYTOSINE-5)-METHYLTRANSFERASE 1"/>
    <property type="match status" value="1"/>
</dbReference>
<dbReference type="EC" id="2.1.1.37" evidence="1"/>
<feature type="compositionally biased region" description="Polar residues" evidence="8">
    <location>
        <begin position="368"/>
        <end position="384"/>
    </location>
</feature>
<keyword evidence="5" id="KW-0680">Restriction system</keyword>
<evidence type="ECO:0000256" key="5">
    <source>
        <dbReference type="ARBA" id="ARBA00022747"/>
    </source>
</evidence>
<evidence type="ECO:0000256" key="2">
    <source>
        <dbReference type="ARBA" id="ARBA00022603"/>
    </source>
</evidence>
<proteinExistence type="inferred from homology"/>
<evidence type="ECO:0000313" key="10">
    <source>
        <dbReference type="Proteomes" id="UP000325787"/>
    </source>
</evidence>
<evidence type="ECO:0000256" key="3">
    <source>
        <dbReference type="ARBA" id="ARBA00022679"/>
    </source>
</evidence>